<accession>A0A123SWL8</accession>
<keyword evidence="1" id="KW-0812">Transmembrane</keyword>
<feature type="transmembrane region" description="Helical" evidence="1">
    <location>
        <begin position="334"/>
        <end position="353"/>
    </location>
</feature>
<name>A0A123SWL8_STRSU</name>
<evidence type="ECO:0000256" key="1">
    <source>
        <dbReference type="SAM" id="Phobius"/>
    </source>
</evidence>
<reference evidence="2 4" key="1">
    <citation type="submission" date="2016-02" db="EMBL/GenBank/DDBJ databases">
        <authorList>
            <consortium name="Pathogen Informatics"/>
        </authorList>
    </citation>
    <scope>NUCLEOTIDE SEQUENCE [LARGE SCALE GENOMIC DNA]</scope>
    <source>
        <strain evidence="2 4">SS975</strain>
    </source>
</reference>
<gene>
    <name evidence="2" type="ORF">ERS132521_00635</name>
    <name evidence="3" type="ORF">FAJ34_02790</name>
</gene>
<protein>
    <submittedName>
        <fullName evidence="3">EpsG family protein</fullName>
    </submittedName>
</protein>
<comment type="caution">
    <text evidence="3">The sequence shown here is derived from an EMBL/GenBank/DDBJ whole genome shotgun (WGS) entry which is preliminary data.</text>
</comment>
<evidence type="ECO:0000313" key="4">
    <source>
        <dbReference type="Proteomes" id="UP000072353"/>
    </source>
</evidence>
<reference evidence="3 5" key="2">
    <citation type="submission" date="2019-04" db="EMBL/GenBank/DDBJ databases">
        <title>Genome analysis of Streptococcus suis strain WUSS425.</title>
        <authorList>
            <person name="Chen H."/>
            <person name="Gao X."/>
            <person name="Wu Z."/>
        </authorList>
    </citation>
    <scope>NUCLEOTIDE SEQUENCE [LARGE SCALE GENOMIC DNA]</scope>
    <source>
        <strain evidence="3 5">WUSS425</strain>
    </source>
</reference>
<dbReference type="AlphaFoldDB" id="A0A123SWL8"/>
<sequence>MFIYLFIFIASTLLIYASEKTSSKQKATVFGLIAVLLVSIVAGLRHYTIGTDIEVYVLPVFQIAKSYPYGLKEFLSINFNEIEASFLALEYVGAKIFGTPSFVLFILSFLTNLFIFLGIKNFKSCPQWLQWFTYCFLYYNISLNMMRQMLAMAVIFYLFSKIEKLNFKNIVVLLLLAYLFHRSSSVAIAMVLLYYLMKSKYGLTTVVQVAVMIVPFIVNAIFEFILRLGLISSDKYRVYLTLGEGLGVDWYKVALVGFVLSIYIFYGLHTKDFSLGLSKFWRIMLFLIFVLLFTNSNYLTQRVSAYFSLFEIVLLPSLTVLVSSKHYGKQLITVVYMLALVVYWYTFFIYFGYHETYPFQFGF</sequence>
<organism evidence="3 5">
    <name type="scientific">Streptococcus suis</name>
    <dbReference type="NCBI Taxonomy" id="1307"/>
    <lineage>
        <taxon>Bacteria</taxon>
        <taxon>Bacillati</taxon>
        <taxon>Bacillota</taxon>
        <taxon>Bacilli</taxon>
        <taxon>Lactobacillales</taxon>
        <taxon>Streptococcaceae</taxon>
        <taxon>Streptococcus</taxon>
    </lineage>
</organism>
<evidence type="ECO:0000313" key="2">
    <source>
        <dbReference type="EMBL" id="CYX33475.1"/>
    </source>
</evidence>
<dbReference type="EMBL" id="FILL01000004">
    <property type="protein sequence ID" value="CYX33475.1"/>
    <property type="molecule type" value="Genomic_DNA"/>
</dbReference>
<feature type="transmembrane region" description="Helical" evidence="1">
    <location>
        <begin position="27"/>
        <end position="44"/>
    </location>
</feature>
<feature type="transmembrane region" description="Helical" evidence="1">
    <location>
        <begin position="170"/>
        <end position="197"/>
    </location>
</feature>
<dbReference type="Proteomes" id="UP000072353">
    <property type="component" value="Unassembled WGS sequence"/>
</dbReference>
<dbReference type="Pfam" id="PF14897">
    <property type="entry name" value="EpsG"/>
    <property type="match status" value="1"/>
</dbReference>
<feature type="transmembrane region" description="Helical" evidence="1">
    <location>
        <begin position="305"/>
        <end position="322"/>
    </location>
</feature>
<feature type="transmembrane region" description="Helical" evidence="1">
    <location>
        <begin position="250"/>
        <end position="268"/>
    </location>
</feature>
<evidence type="ECO:0000313" key="5">
    <source>
        <dbReference type="Proteomes" id="UP000305768"/>
    </source>
</evidence>
<feature type="transmembrane region" description="Helical" evidence="1">
    <location>
        <begin position="209"/>
        <end position="230"/>
    </location>
</feature>
<dbReference type="Proteomes" id="UP000305768">
    <property type="component" value="Unassembled WGS sequence"/>
</dbReference>
<proteinExistence type="predicted"/>
<feature type="transmembrane region" description="Helical" evidence="1">
    <location>
        <begin position="131"/>
        <end position="158"/>
    </location>
</feature>
<feature type="transmembrane region" description="Helical" evidence="1">
    <location>
        <begin position="280"/>
        <end position="299"/>
    </location>
</feature>
<dbReference type="RefSeq" id="WP_044768756.1">
    <property type="nucleotide sequence ID" value="NZ_CEIE01000029.1"/>
</dbReference>
<evidence type="ECO:0000313" key="3">
    <source>
        <dbReference type="EMBL" id="TII08966.1"/>
    </source>
</evidence>
<dbReference type="InterPro" id="IPR049458">
    <property type="entry name" value="EpsG-like"/>
</dbReference>
<keyword evidence="1" id="KW-1133">Transmembrane helix</keyword>
<feature type="transmembrane region" description="Helical" evidence="1">
    <location>
        <begin position="96"/>
        <end position="119"/>
    </location>
</feature>
<dbReference type="EMBL" id="SSXP01000002">
    <property type="protein sequence ID" value="TII08966.1"/>
    <property type="molecule type" value="Genomic_DNA"/>
</dbReference>
<keyword evidence="1" id="KW-0472">Membrane</keyword>